<name>A0A0S4N7Z0_9BACT</name>
<dbReference type="InterPro" id="IPR026444">
    <property type="entry name" value="Secre_tail"/>
</dbReference>
<dbReference type="EMBL" id="FAOO01000012">
    <property type="protein sequence ID" value="CUU07125.1"/>
    <property type="molecule type" value="Genomic_DNA"/>
</dbReference>
<dbReference type="OrthoDB" id="1495777at2"/>
<dbReference type="NCBIfam" id="TIGR04183">
    <property type="entry name" value="Por_Secre_tail"/>
    <property type="match status" value="1"/>
</dbReference>
<reference evidence="3" key="1">
    <citation type="submission" date="2015-11" db="EMBL/GenBank/DDBJ databases">
        <authorList>
            <person name="Varghese N."/>
        </authorList>
    </citation>
    <scope>NUCLEOTIDE SEQUENCE [LARGE SCALE GENOMIC DNA]</scope>
</reference>
<dbReference type="Proteomes" id="UP000320623">
    <property type="component" value="Unassembled WGS sequence"/>
</dbReference>
<evidence type="ECO:0000313" key="2">
    <source>
        <dbReference type="EMBL" id="CUU07125.1"/>
    </source>
</evidence>
<dbReference type="STRING" id="1643428.GCA_001442855_01665"/>
<dbReference type="Gene3D" id="2.60.40.4070">
    <property type="match status" value="1"/>
</dbReference>
<protein>
    <submittedName>
        <fullName evidence="2">Por secretion system C-terminal sorting domain-containing protein</fullName>
    </submittedName>
</protein>
<sequence>MREKIIFSLLILFFSISLSQQPFIVISSTPADGEFGVKSAPDSVLLKFVFSKHVDLTKSFPRDANIPLGPFNFLSFDPIDSVEFGAPYLGPSPNEVGGWVKLRPNTDYCVILLGAYSTDGDLLATPYVLNFTTSPVIGQRTVSGTVTVPNPRVTSVNLGKFELSFKEAKISLEKILGANNFRRDLNIKLPEFNIFRLSQSLSIPEKVTSVDPKWGVVALLDANPFAGEDVNVKYAANINSDFSFQIKYVRDGRYYLFAVFDTSRDGIFTFENDLLLFYDQNGDGQPDPVNVSGGNLTGLNVSGRLRPFTVREKLDTVKAIAQSVASDAKLLYVFAGEGPFAELPDSTLDGKVYFAGYQFYSPSQKVSIDIIVSPFGISSTSYPDTLAYFVEVPASFIDSDSVFAIAEANGGSSFRSKNPNATNIFYSLGRIFGGPVDTTEVFWTVGYTNLDWSEGLTLFINPVTGEVVYKSEFSLHPVTAKEKFGVVDSLARSYASDSKLMYVFLVDYSFLGDTLIDGKGTFLSYGYESPTKGKFSVHYFFGSTTVDSVWILPFEINRALTDIGSYLDSPEILLRAEANGGSAFRSDSVDYLTSLTFYLGQVPFSEFGIDTSQIYWGADYSGEKFEQDKLIKKELVLFFNPATGAFVSSAIITNVTRDETVGIPSTFALYQNYPNPFNPATTISYDLPVRAKVKLVIYNLLGQEVATLVNGEQEPGRYNVRFDASGLPSGIYFYRLEAGKFVDVKKMILVK</sequence>
<dbReference type="RefSeq" id="WP_140945435.1">
    <property type="nucleotide sequence ID" value="NZ_FAOO01000012.1"/>
</dbReference>
<keyword evidence="3" id="KW-1185">Reference proteome</keyword>
<dbReference type="Pfam" id="PF18962">
    <property type="entry name" value="Por_Secre_tail"/>
    <property type="match status" value="1"/>
</dbReference>
<accession>A0A0S4N7Z0</accession>
<gene>
    <name evidence="2" type="ORF">JGI1_01701</name>
</gene>
<organism evidence="2 3">
    <name type="scientific">Candidatus Thermokryptus mobilis</name>
    <dbReference type="NCBI Taxonomy" id="1643428"/>
    <lineage>
        <taxon>Bacteria</taxon>
        <taxon>Pseudomonadati</taxon>
        <taxon>Candidatus Kryptoniota</taxon>
        <taxon>Candidatus Thermokryptus</taxon>
    </lineage>
</organism>
<evidence type="ECO:0000313" key="3">
    <source>
        <dbReference type="Proteomes" id="UP000320623"/>
    </source>
</evidence>
<evidence type="ECO:0000259" key="1">
    <source>
        <dbReference type="Pfam" id="PF18962"/>
    </source>
</evidence>
<dbReference type="AlphaFoldDB" id="A0A0S4N7Z0"/>
<feature type="domain" description="Secretion system C-terminal sorting" evidence="1">
    <location>
        <begin position="673"/>
        <end position="748"/>
    </location>
</feature>
<proteinExistence type="predicted"/>